<evidence type="ECO:0000256" key="12">
    <source>
        <dbReference type="ARBA" id="ARBA00023139"/>
    </source>
</evidence>
<dbReference type="InterPro" id="IPR003715">
    <property type="entry name" value="Poly_export_N"/>
</dbReference>
<evidence type="ECO:0000256" key="14">
    <source>
        <dbReference type="ARBA" id="ARBA00023288"/>
    </source>
</evidence>
<proteinExistence type="inferred from homology"/>
<dbReference type="Pfam" id="PF22461">
    <property type="entry name" value="SLBB_2"/>
    <property type="match status" value="1"/>
</dbReference>
<evidence type="ECO:0000313" key="18">
    <source>
        <dbReference type="EMBL" id="SFF95336.1"/>
    </source>
</evidence>
<dbReference type="InterPro" id="IPR054765">
    <property type="entry name" value="SLBB_dom"/>
</dbReference>
<keyword evidence="10" id="KW-0626">Porin</keyword>
<comment type="subcellular location">
    <subcellularLocation>
        <location evidence="1">Cell outer membrane</location>
        <topology evidence="1">Multi-pass membrane protein</topology>
    </subcellularLocation>
</comment>
<reference evidence="19" key="1">
    <citation type="submission" date="2016-10" db="EMBL/GenBank/DDBJ databases">
        <authorList>
            <person name="Varghese N."/>
            <person name="Submissions S."/>
        </authorList>
    </citation>
    <scope>NUCLEOTIDE SEQUENCE [LARGE SCALE GENOMIC DNA]</scope>
    <source>
        <strain evidence="19">CGMCC 1.10971</strain>
    </source>
</reference>
<dbReference type="PANTHER" id="PTHR33619">
    <property type="entry name" value="POLYSACCHARIDE EXPORT PROTEIN GFCE-RELATED"/>
    <property type="match status" value="1"/>
</dbReference>
<keyword evidence="14" id="KW-0449">Lipoprotein</keyword>
<evidence type="ECO:0000256" key="13">
    <source>
        <dbReference type="ARBA" id="ARBA00023237"/>
    </source>
</evidence>
<accession>A0A1I2N1B2</accession>
<dbReference type="Pfam" id="PF02563">
    <property type="entry name" value="Poly_export"/>
    <property type="match status" value="1"/>
</dbReference>
<dbReference type="GO" id="GO:0009279">
    <property type="term" value="C:cell outer membrane"/>
    <property type="evidence" value="ECO:0007669"/>
    <property type="project" value="UniProtKB-SubCell"/>
</dbReference>
<dbReference type="Gene3D" id="3.30.1950.10">
    <property type="entry name" value="wza like domain"/>
    <property type="match status" value="1"/>
</dbReference>
<comment type="similarity">
    <text evidence="2">Belongs to the BexD/CtrA/VexA family.</text>
</comment>
<evidence type="ECO:0000256" key="8">
    <source>
        <dbReference type="ARBA" id="ARBA00023047"/>
    </source>
</evidence>
<keyword evidence="5" id="KW-0762">Sugar transport</keyword>
<keyword evidence="11" id="KW-0472">Membrane</keyword>
<evidence type="ECO:0000256" key="2">
    <source>
        <dbReference type="ARBA" id="ARBA00009450"/>
    </source>
</evidence>
<evidence type="ECO:0000256" key="11">
    <source>
        <dbReference type="ARBA" id="ARBA00023136"/>
    </source>
</evidence>
<evidence type="ECO:0000259" key="17">
    <source>
        <dbReference type="Pfam" id="PF22461"/>
    </source>
</evidence>
<dbReference type="EMBL" id="FOOU01000002">
    <property type="protein sequence ID" value="SFF95336.1"/>
    <property type="molecule type" value="Genomic_DNA"/>
</dbReference>
<keyword evidence="4" id="KW-1134">Transmembrane beta strand</keyword>
<organism evidence="18 19">
    <name type="scientific">Neptunomonas qingdaonensis</name>
    <dbReference type="NCBI Taxonomy" id="1045558"/>
    <lineage>
        <taxon>Bacteria</taxon>
        <taxon>Pseudomonadati</taxon>
        <taxon>Pseudomonadota</taxon>
        <taxon>Gammaproteobacteria</taxon>
        <taxon>Oceanospirillales</taxon>
        <taxon>Oceanospirillaceae</taxon>
        <taxon>Neptunomonas</taxon>
    </lineage>
</organism>
<keyword evidence="7 15" id="KW-0732">Signal</keyword>
<dbReference type="GO" id="GO:0046930">
    <property type="term" value="C:pore complex"/>
    <property type="evidence" value="ECO:0007669"/>
    <property type="project" value="UniProtKB-KW"/>
</dbReference>
<dbReference type="STRING" id="1045558.SAMN05216175_102113"/>
<sequence length="213" mass="23361">MLVFPGNMSKKIKILVAASLFTVISGCANNNSYPPVAEEDRFVQPEYNYVIGAGDSVQIFVWGNAELSTSVTVRPDGKITTNLVEDLEASSKTSTELAREIETIYSEYIKNPVVTVIVNGFVTIPDHRIRVVGAGAEPLRLPYSKHMTLLDLMIEVGGLNEFADGNKAVLVRRFDGEQKTYGLRLDSLLKDGDITANLALKPGDIVIIPEAWF</sequence>
<evidence type="ECO:0000256" key="15">
    <source>
        <dbReference type="SAM" id="SignalP"/>
    </source>
</evidence>
<dbReference type="NCBIfam" id="TIGR03027">
    <property type="entry name" value="pepcterm_export"/>
    <property type="match status" value="1"/>
</dbReference>
<gene>
    <name evidence="18" type="ORF">SAMN05216175_102113</name>
</gene>
<dbReference type="Proteomes" id="UP000198623">
    <property type="component" value="Unassembled WGS sequence"/>
</dbReference>
<evidence type="ECO:0000256" key="9">
    <source>
        <dbReference type="ARBA" id="ARBA00023065"/>
    </source>
</evidence>
<dbReference type="Gene3D" id="3.10.560.10">
    <property type="entry name" value="Outer membrane lipoprotein wza domain like"/>
    <property type="match status" value="1"/>
</dbReference>
<keyword evidence="3" id="KW-0813">Transport</keyword>
<evidence type="ECO:0000313" key="19">
    <source>
        <dbReference type="Proteomes" id="UP000198623"/>
    </source>
</evidence>
<dbReference type="GO" id="GO:0006811">
    <property type="term" value="P:monoatomic ion transport"/>
    <property type="evidence" value="ECO:0007669"/>
    <property type="project" value="UniProtKB-KW"/>
</dbReference>
<dbReference type="InterPro" id="IPR017477">
    <property type="entry name" value="PEP-CTERM_polysacc_export"/>
</dbReference>
<keyword evidence="8" id="KW-0625">Polysaccharide transport</keyword>
<dbReference type="InterPro" id="IPR049712">
    <property type="entry name" value="Poly_export"/>
</dbReference>
<feature type="signal peptide" evidence="15">
    <location>
        <begin position="1"/>
        <end position="28"/>
    </location>
</feature>
<keyword evidence="19" id="KW-1185">Reference proteome</keyword>
<evidence type="ECO:0000256" key="4">
    <source>
        <dbReference type="ARBA" id="ARBA00022452"/>
    </source>
</evidence>
<dbReference type="PANTHER" id="PTHR33619:SF3">
    <property type="entry name" value="POLYSACCHARIDE EXPORT PROTEIN GFCE-RELATED"/>
    <property type="match status" value="1"/>
</dbReference>
<evidence type="ECO:0000256" key="7">
    <source>
        <dbReference type="ARBA" id="ARBA00022729"/>
    </source>
</evidence>
<feature type="domain" description="SLBB" evidence="17">
    <location>
        <begin position="128"/>
        <end position="208"/>
    </location>
</feature>
<feature type="chain" id="PRO_5011475674" evidence="15">
    <location>
        <begin position="29"/>
        <end position="213"/>
    </location>
</feature>
<keyword evidence="13" id="KW-0998">Cell outer membrane</keyword>
<evidence type="ECO:0000256" key="6">
    <source>
        <dbReference type="ARBA" id="ARBA00022692"/>
    </source>
</evidence>
<dbReference type="AlphaFoldDB" id="A0A1I2N1B2"/>
<evidence type="ECO:0000256" key="1">
    <source>
        <dbReference type="ARBA" id="ARBA00004571"/>
    </source>
</evidence>
<dbReference type="GO" id="GO:0015159">
    <property type="term" value="F:polysaccharide transmembrane transporter activity"/>
    <property type="evidence" value="ECO:0007669"/>
    <property type="project" value="InterPro"/>
</dbReference>
<name>A0A1I2N1B2_9GAMM</name>
<protein>
    <submittedName>
        <fullName evidence="18">Polysaccharide export outer membrane protein</fullName>
    </submittedName>
</protein>
<evidence type="ECO:0000259" key="16">
    <source>
        <dbReference type="Pfam" id="PF02563"/>
    </source>
</evidence>
<keyword evidence="6" id="KW-0812">Transmembrane</keyword>
<feature type="domain" description="Polysaccharide export protein N-terminal" evidence="16">
    <location>
        <begin position="44"/>
        <end position="118"/>
    </location>
</feature>
<evidence type="ECO:0000256" key="10">
    <source>
        <dbReference type="ARBA" id="ARBA00023114"/>
    </source>
</evidence>
<evidence type="ECO:0000256" key="5">
    <source>
        <dbReference type="ARBA" id="ARBA00022597"/>
    </source>
</evidence>
<evidence type="ECO:0000256" key="3">
    <source>
        <dbReference type="ARBA" id="ARBA00022448"/>
    </source>
</evidence>
<dbReference type="GO" id="GO:0015288">
    <property type="term" value="F:porin activity"/>
    <property type="evidence" value="ECO:0007669"/>
    <property type="project" value="UniProtKB-KW"/>
</dbReference>
<keyword evidence="12" id="KW-0564">Palmitate</keyword>
<keyword evidence="9" id="KW-0406">Ion transport</keyword>
<dbReference type="RefSeq" id="WP_232348853.1">
    <property type="nucleotide sequence ID" value="NZ_FOOU01000002.1"/>
</dbReference>